<dbReference type="InterPro" id="IPR027417">
    <property type="entry name" value="P-loop_NTPase"/>
</dbReference>
<organism evidence="1 2">
    <name type="scientific">Marinobacter persicus</name>
    <dbReference type="NCBI Taxonomy" id="930118"/>
    <lineage>
        <taxon>Bacteria</taxon>
        <taxon>Pseudomonadati</taxon>
        <taxon>Pseudomonadota</taxon>
        <taxon>Gammaproteobacteria</taxon>
        <taxon>Pseudomonadales</taxon>
        <taxon>Marinobacteraceae</taxon>
        <taxon>Marinobacter</taxon>
    </lineage>
</organism>
<dbReference type="SUPFAM" id="SSF52540">
    <property type="entry name" value="P-loop containing nucleoside triphosphate hydrolases"/>
    <property type="match status" value="1"/>
</dbReference>
<name>A0A1I3P9T3_9GAMM</name>
<dbReference type="AlphaFoldDB" id="A0A1I3P9T3"/>
<evidence type="ECO:0000313" key="2">
    <source>
        <dbReference type="Proteomes" id="UP000199445"/>
    </source>
</evidence>
<reference evidence="1 2" key="1">
    <citation type="submission" date="2016-10" db="EMBL/GenBank/DDBJ databases">
        <authorList>
            <person name="de Groot N.N."/>
        </authorList>
    </citation>
    <scope>NUCLEOTIDE SEQUENCE [LARGE SCALE GENOMIC DNA]</scope>
    <source>
        <strain evidence="1 2">IBRC-M 10445</strain>
    </source>
</reference>
<proteinExistence type="predicted"/>
<dbReference type="EMBL" id="FOSC01000001">
    <property type="protein sequence ID" value="SFJ18275.1"/>
    <property type="molecule type" value="Genomic_DNA"/>
</dbReference>
<dbReference type="Proteomes" id="UP000199445">
    <property type="component" value="Unassembled WGS sequence"/>
</dbReference>
<dbReference type="Gene3D" id="3.40.50.300">
    <property type="entry name" value="P-loop containing nucleotide triphosphate hydrolases"/>
    <property type="match status" value="1"/>
</dbReference>
<evidence type="ECO:0000313" key="1">
    <source>
        <dbReference type="EMBL" id="SFJ18275.1"/>
    </source>
</evidence>
<accession>A0A1I3P9T3</accession>
<evidence type="ECO:0008006" key="3">
    <source>
        <dbReference type="Google" id="ProtNLM"/>
    </source>
</evidence>
<protein>
    <recommendedName>
        <fullName evidence="3">Sulfotransferase family protein</fullName>
    </recommendedName>
</protein>
<gene>
    <name evidence="1" type="ORF">SAMN05216429_101127</name>
</gene>
<sequence length="329" mass="37635">MSVSFIHVGMIKTASTYLQSVWLKDEQYALAFSGAGKVVQYIRQSTLRGDFDANYPMNIELDKQPIADNNVIISSEGFSAAYLTAIEERPVRTMMGNAAEILGTLNKETDNVLICVRSPVAWMKSVHAQFINEGQYGNWDRFFAYKEQFLKDALDLEYMLSCYEKFFNNVVVMPFEYLKQDEPGFWEALSSHFDVPRPKVQVEVQNESLKGARLRLLSSLNRVSYVLRSGLSESCVSDGQEIDFLIKNDANYSKWVHRRFCQYASEESLLEACNLLGVQSEDASFNSVSITREMADWVEDKFIKSIEKRVSDQDLIENYRAELLKAVID</sequence>
<keyword evidence="2" id="KW-1185">Reference proteome</keyword>